<dbReference type="Proteomes" id="UP000007953">
    <property type="component" value="Plasmid megaplasmid"/>
</dbReference>
<dbReference type="AlphaFoldDB" id="F6GA58"/>
<comment type="similarity">
    <text evidence="3 11">Belongs to the binding-protein-dependent transport system permease family. CysTW subfamily.</text>
</comment>
<dbReference type="CDD" id="cd06261">
    <property type="entry name" value="TM_PBP2"/>
    <property type="match status" value="1"/>
</dbReference>
<organism evidence="13 14">
    <name type="scientific">Ralstonia solanacearum (strain Po82)</name>
    <dbReference type="NCBI Taxonomy" id="1031711"/>
    <lineage>
        <taxon>Bacteria</taxon>
        <taxon>Pseudomonadati</taxon>
        <taxon>Pseudomonadota</taxon>
        <taxon>Betaproteobacteria</taxon>
        <taxon>Burkholderiales</taxon>
        <taxon>Burkholderiaceae</taxon>
        <taxon>Ralstonia</taxon>
        <taxon>Ralstonia solanacearum species complex</taxon>
    </lineage>
</organism>
<protein>
    <recommendedName>
        <fullName evidence="11">Molybdenum transport system permease</fullName>
    </recommendedName>
</protein>
<evidence type="ECO:0000256" key="10">
    <source>
        <dbReference type="RuleBase" id="RU363032"/>
    </source>
</evidence>
<dbReference type="KEGG" id="rsn:RSPO_m00864"/>
<keyword evidence="4 10" id="KW-0813">Transport</keyword>
<evidence type="ECO:0000256" key="2">
    <source>
        <dbReference type="ARBA" id="ARBA00004651"/>
    </source>
</evidence>
<dbReference type="InterPro" id="IPR011867">
    <property type="entry name" value="ModB_ABC"/>
</dbReference>
<keyword evidence="6 11" id="KW-0500">Molybdenum</keyword>
<evidence type="ECO:0000313" key="13">
    <source>
        <dbReference type="EMBL" id="AEG71502.1"/>
    </source>
</evidence>
<dbReference type="InterPro" id="IPR035906">
    <property type="entry name" value="MetI-like_sf"/>
</dbReference>
<keyword evidence="9 10" id="KW-0472">Membrane</keyword>
<evidence type="ECO:0000256" key="11">
    <source>
        <dbReference type="RuleBase" id="RU365097"/>
    </source>
</evidence>
<evidence type="ECO:0000256" key="7">
    <source>
        <dbReference type="ARBA" id="ARBA00022692"/>
    </source>
</evidence>
<evidence type="ECO:0000256" key="3">
    <source>
        <dbReference type="ARBA" id="ARBA00007069"/>
    </source>
</evidence>
<feature type="transmembrane region" description="Helical" evidence="10">
    <location>
        <begin position="238"/>
        <end position="257"/>
    </location>
</feature>
<feature type="domain" description="ABC transmembrane type-1" evidence="12">
    <location>
        <begin position="50"/>
        <end position="253"/>
    </location>
</feature>
<reference evidence="13 14" key="1">
    <citation type="journal article" date="2011" name="J. Bacteriol.">
        <title>Complete genome sequence of the plant pathogen Ralstonia solanacearum strain Po82.</title>
        <authorList>
            <person name="Xu J."/>
            <person name="Zheng H.J."/>
            <person name="Liu L."/>
            <person name="Pan Z.C."/>
            <person name="Prior P."/>
            <person name="Tang B."/>
            <person name="Xu J.S."/>
            <person name="Zhang H."/>
            <person name="Tian Q."/>
            <person name="Zhang L.Q."/>
            <person name="Feng J."/>
        </authorList>
    </citation>
    <scope>NUCLEOTIDE SEQUENCE [LARGE SCALE GENOMIC DNA]</scope>
    <source>
        <strain evidence="13 14">Po82</strain>
        <plasmid evidence="13">megaplasmid</plasmid>
    </source>
</reference>
<keyword evidence="11" id="KW-0997">Cell inner membrane</keyword>
<dbReference type="PANTHER" id="PTHR30183:SF3">
    <property type="entry name" value="MOLYBDENUM TRANSPORT SYSTEM PERMEASE PROTEIN MODB"/>
    <property type="match status" value="1"/>
</dbReference>
<dbReference type="PATRIC" id="fig|1031711.3.peg.4076"/>
<proteinExistence type="inferred from homology"/>
<dbReference type="Gene3D" id="1.10.3720.10">
    <property type="entry name" value="MetI-like"/>
    <property type="match status" value="1"/>
</dbReference>
<keyword evidence="8 10" id="KW-1133">Transmembrane helix</keyword>
<accession>F6GA58</accession>
<dbReference type="PROSITE" id="PS50928">
    <property type="entry name" value="ABC_TM1"/>
    <property type="match status" value="1"/>
</dbReference>
<feature type="transmembrane region" description="Helical" evidence="10">
    <location>
        <begin position="56"/>
        <end position="76"/>
    </location>
</feature>
<dbReference type="GO" id="GO:0005886">
    <property type="term" value="C:plasma membrane"/>
    <property type="evidence" value="ECO:0007669"/>
    <property type="project" value="UniProtKB-SubCell"/>
</dbReference>
<evidence type="ECO:0000256" key="1">
    <source>
        <dbReference type="ARBA" id="ARBA00002949"/>
    </source>
</evidence>
<keyword evidence="13" id="KW-0614">Plasmid</keyword>
<dbReference type="PANTHER" id="PTHR30183">
    <property type="entry name" value="MOLYBDENUM TRANSPORT SYSTEM PERMEASE PROTEIN MODB"/>
    <property type="match status" value="1"/>
</dbReference>
<keyword evidence="7 10" id="KW-0812">Transmembrane</keyword>
<evidence type="ECO:0000313" key="14">
    <source>
        <dbReference type="Proteomes" id="UP000007953"/>
    </source>
</evidence>
<dbReference type="Pfam" id="PF00528">
    <property type="entry name" value="BPD_transp_1"/>
    <property type="match status" value="1"/>
</dbReference>
<evidence type="ECO:0000259" key="12">
    <source>
        <dbReference type="PROSITE" id="PS50928"/>
    </source>
</evidence>
<dbReference type="InterPro" id="IPR000515">
    <property type="entry name" value="MetI-like"/>
</dbReference>
<gene>
    <name evidence="13" type="primary">modB</name>
    <name evidence="13" type="ordered locus">RSPO_m00864</name>
</gene>
<evidence type="ECO:0000256" key="5">
    <source>
        <dbReference type="ARBA" id="ARBA00022475"/>
    </source>
</evidence>
<geneLocation type="plasmid" evidence="14"/>
<feature type="transmembrane region" description="Helical" evidence="10">
    <location>
        <begin position="174"/>
        <end position="196"/>
    </location>
</feature>
<name>F6GA58_RALS8</name>
<dbReference type="NCBIfam" id="TIGR02141">
    <property type="entry name" value="modB_ABC"/>
    <property type="match status" value="1"/>
</dbReference>
<dbReference type="EMBL" id="CP002820">
    <property type="protein sequence ID" value="AEG71502.1"/>
    <property type="molecule type" value="Genomic_DNA"/>
</dbReference>
<evidence type="ECO:0000256" key="8">
    <source>
        <dbReference type="ARBA" id="ARBA00022989"/>
    </source>
</evidence>
<keyword evidence="5" id="KW-1003">Cell membrane</keyword>
<sequence>MCFMSGIKPGALTTRYSRLYIAHDTLDLPTGRAPARPHLLPMTASIWTPLLLSLKVAGWATVLNLVLGVAAAYALARTRSRLRDLLDSLLTLPLVLPPTVLGYYLLVLLGRRGTVGAWLDGLGIQLVFTWQGAVIASTVVAFPLVMKSARAAFESVDHQLEAAARVLGVSETAVFFRVTLPLAARGIAAGVLLAFARALGEFGATLMIAGNLPGRTQTLSVAIYEAVQAGDDGTANTLVLITSITCVIVLVFASRLVQGRAPNLLEQPA</sequence>
<comment type="function">
    <text evidence="1 11">Part of the binding-protein-dependent transport system for molybdenum; probably responsible for the translocation of the substrate across the membrane.</text>
</comment>
<evidence type="ECO:0000256" key="4">
    <source>
        <dbReference type="ARBA" id="ARBA00022448"/>
    </source>
</evidence>
<dbReference type="SUPFAM" id="SSF161098">
    <property type="entry name" value="MetI-like"/>
    <property type="match status" value="1"/>
</dbReference>
<dbReference type="GO" id="GO:0015098">
    <property type="term" value="F:molybdate ion transmembrane transporter activity"/>
    <property type="evidence" value="ECO:0007669"/>
    <property type="project" value="UniProtKB-UniRule"/>
</dbReference>
<comment type="subcellular location">
    <subcellularLocation>
        <location evidence="11">Cell inner membrane</location>
        <topology evidence="11">Multi-pass membrane protein</topology>
    </subcellularLocation>
    <subcellularLocation>
        <location evidence="2 10">Cell membrane</location>
        <topology evidence="2 10">Multi-pass membrane protein</topology>
    </subcellularLocation>
</comment>
<evidence type="ECO:0000256" key="9">
    <source>
        <dbReference type="ARBA" id="ARBA00023136"/>
    </source>
</evidence>
<feature type="transmembrane region" description="Helical" evidence="10">
    <location>
        <begin position="122"/>
        <end position="145"/>
    </location>
</feature>
<feature type="transmembrane region" description="Helical" evidence="10">
    <location>
        <begin position="88"/>
        <end position="110"/>
    </location>
</feature>
<evidence type="ECO:0000256" key="6">
    <source>
        <dbReference type="ARBA" id="ARBA00022505"/>
    </source>
</evidence>
<dbReference type="HOGENOM" id="CLU_016047_14_3_4"/>